<reference evidence="2" key="1">
    <citation type="submission" date="2022-11" db="UniProtKB">
        <authorList>
            <consortium name="WormBaseParasite"/>
        </authorList>
    </citation>
    <scope>IDENTIFICATION</scope>
</reference>
<evidence type="ECO:0000313" key="1">
    <source>
        <dbReference type="Proteomes" id="UP000887569"/>
    </source>
</evidence>
<proteinExistence type="predicted"/>
<evidence type="ECO:0000313" key="2">
    <source>
        <dbReference type="WBParaSite" id="PgE035_g002_t09"/>
    </source>
</evidence>
<dbReference type="AlphaFoldDB" id="A0A914ZY88"/>
<dbReference type="WBParaSite" id="PgE035_g002_t09">
    <property type="protein sequence ID" value="PgE035_g002_t09"/>
    <property type="gene ID" value="PgE035_g002"/>
</dbReference>
<organism evidence="1 2">
    <name type="scientific">Parascaris univalens</name>
    <name type="common">Nematode worm</name>
    <dbReference type="NCBI Taxonomy" id="6257"/>
    <lineage>
        <taxon>Eukaryota</taxon>
        <taxon>Metazoa</taxon>
        <taxon>Ecdysozoa</taxon>
        <taxon>Nematoda</taxon>
        <taxon>Chromadorea</taxon>
        <taxon>Rhabditida</taxon>
        <taxon>Spirurina</taxon>
        <taxon>Ascaridomorpha</taxon>
        <taxon>Ascaridoidea</taxon>
        <taxon>Ascarididae</taxon>
        <taxon>Parascaris</taxon>
    </lineage>
</organism>
<dbReference type="Proteomes" id="UP000887569">
    <property type="component" value="Unplaced"/>
</dbReference>
<accession>A0A914ZY88</accession>
<protein>
    <submittedName>
        <fullName evidence="2">Protein kinase domain-containing protein</fullName>
    </submittedName>
</protein>
<keyword evidence="1" id="KW-1185">Reference proteome</keyword>
<sequence length="53" mass="6348">MADRMAFLTLRWNIECFYFREELPKELFVPFAFLSQHSNNGDRSETLSSFIQN</sequence>
<name>A0A914ZY88_PARUN</name>